<dbReference type="RefSeq" id="WP_088845629.1">
    <property type="nucleotide sequence ID" value="NZ_FYEW01000004.1"/>
</dbReference>
<dbReference type="SMART" id="SM00490">
    <property type="entry name" value="HELICc"/>
    <property type="match status" value="1"/>
</dbReference>
<gene>
    <name evidence="4" type="ORF">SAMN06265337_4241</name>
</gene>
<dbReference type="Pfam" id="PF13091">
    <property type="entry name" value="PLDc_2"/>
    <property type="match status" value="1"/>
</dbReference>
<dbReference type="GO" id="GO:0004386">
    <property type="term" value="F:helicase activity"/>
    <property type="evidence" value="ECO:0007669"/>
    <property type="project" value="UniProtKB-KW"/>
</dbReference>
<dbReference type="Proteomes" id="UP000198131">
    <property type="component" value="Unassembled WGS sequence"/>
</dbReference>
<dbReference type="InterPro" id="IPR049730">
    <property type="entry name" value="SNF2/RAD54-like_C"/>
</dbReference>
<dbReference type="PANTHER" id="PTHR45766">
    <property type="entry name" value="DNA ANNEALING HELICASE AND ENDONUCLEASE ZRANB3 FAMILY MEMBER"/>
    <property type="match status" value="1"/>
</dbReference>
<name>A0A212UHB6_9BACT</name>
<keyword evidence="4" id="KW-0347">Helicase</keyword>
<dbReference type="InterPro" id="IPR027417">
    <property type="entry name" value="P-loop_NTPase"/>
</dbReference>
<evidence type="ECO:0000259" key="2">
    <source>
        <dbReference type="PROSITE" id="PS51192"/>
    </source>
</evidence>
<dbReference type="InterPro" id="IPR001650">
    <property type="entry name" value="Helicase_C-like"/>
</dbReference>
<dbReference type="CDD" id="cd09178">
    <property type="entry name" value="PLDc_N_Snf2_like"/>
    <property type="match status" value="1"/>
</dbReference>
<dbReference type="Pfam" id="PF00271">
    <property type="entry name" value="Helicase_C"/>
    <property type="match status" value="1"/>
</dbReference>
<reference evidence="5" key="1">
    <citation type="submission" date="2017-06" db="EMBL/GenBank/DDBJ databases">
        <authorList>
            <person name="Varghese N."/>
            <person name="Submissions S."/>
        </authorList>
    </citation>
    <scope>NUCLEOTIDE SEQUENCE [LARGE SCALE GENOMIC DNA]</scope>
    <source>
        <strain evidence="5">DSM 11116</strain>
    </source>
</reference>
<dbReference type="SUPFAM" id="SSF56024">
    <property type="entry name" value="Phospholipase D/nuclease"/>
    <property type="match status" value="1"/>
</dbReference>
<keyword evidence="4" id="KW-0547">Nucleotide-binding</keyword>
<dbReference type="GO" id="GO:0005524">
    <property type="term" value="F:ATP binding"/>
    <property type="evidence" value="ECO:0007669"/>
    <property type="project" value="UniProtKB-KW"/>
</dbReference>
<evidence type="ECO:0000313" key="4">
    <source>
        <dbReference type="EMBL" id="SNC77642.1"/>
    </source>
</evidence>
<keyword evidence="5" id="KW-1185">Reference proteome</keyword>
<dbReference type="InterPro" id="IPR025202">
    <property type="entry name" value="PLD-like_dom"/>
</dbReference>
<dbReference type="GO" id="GO:0003676">
    <property type="term" value="F:nucleic acid binding"/>
    <property type="evidence" value="ECO:0007669"/>
    <property type="project" value="InterPro"/>
</dbReference>
<dbReference type="AlphaFoldDB" id="A0A212UHB6"/>
<protein>
    <submittedName>
        <fullName evidence="4">Helicase conserved C-terminal domain-containing protein</fullName>
    </submittedName>
</protein>
<dbReference type="Pfam" id="PF00176">
    <property type="entry name" value="SNF2-rel_dom"/>
    <property type="match status" value="2"/>
</dbReference>
<organism evidence="4 5">
    <name type="scientific">Hymenobacter gelipurpurascens</name>
    <dbReference type="NCBI Taxonomy" id="89968"/>
    <lineage>
        <taxon>Bacteria</taxon>
        <taxon>Pseudomonadati</taxon>
        <taxon>Bacteroidota</taxon>
        <taxon>Cytophagia</taxon>
        <taxon>Cytophagales</taxon>
        <taxon>Hymenobacteraceae</taxon>
        <taxon>Hymenobacter</taxon>
    </lineage>
</organism>
<dbReference type="OrthoDB" id="9814088at2"/>
<dbReference type="SMART" id="SM00487">
    <property type="entry name" value="DEXDc"/>
    <property type="match status" value="1"/>
</dbReference>
<dbReference type="CDD" id="cd18793">
    <property type="entry name" value="SF2_C_SNF"/>
    <property type="match status" value="1"/>
</dbReference>
<dbReference type="PROSITE" id="PS51194">
    <property type="entry name" value="HELICASE_CTER"/>
    <property type="match status" value="1"/>
</dbReference>
<dbReference type="InterPro" id="IPR014001">
    <property type="entry name" value="Helicase_ATP-bd"/>
</dbReference>
<evidence type="ECO:0000256" key="1">
    <source>
        <dbReference type="ARBA" id="ARBA00022801"/>
    </source>
</evidence>
<sequence>MPRIFDNITSPLDEALRATLKVSFRCDFCVGYFNLRGWRRVADYMETWSGADNNRCRLLVGMQQPPENLIRDYYSPGEDDEIDNRRASEIRKKLAQNFRQQLTLGVPTAEDEKHLRQLQQQLRDKKVVVKLYLRHTLHAKLYLLFRDDFNNPITGYLGSSNLTLSGLAQQGELNLDVVDDDATKKLSKWFDDRWKDRFCVDITEELIQVLDDSWVRDKLPYHIYLKMAYHLASDARAGVAGFQVPSPFDEDLLEFQKSAVLMAARHLDKRGGVLIGDVVGLGKTITAAALVKLFELRDTLATLIICPKNLVGMWQGYVKEYELNAQVLAITTVQNELEKLRRFRLVVIDESHNLRNREGKRYRAIREYLRQMESKVILLSATPYNKAYADISNQLRLFIPDDLDLGMAPEHFIRSLGGPIEFAAQYQYSPRTLAAFDNSQYADDWQELLRLFMVRRTRSFIKEHYATIDPDNKRRFLTFKDGTRSYFPDRVARKVEYGFAPDDEKDQYARLYSTPVVDALNALGLPRYGLGQYEKQPRPTPKTEQEKHDAQVLDNLSRAGKRLKGFCRTNLFKRLESSGQAFLLSLSRHVLRNYVFVHAIENNLPLPIGQQDAQMLDSWLEDEDPEELFSTTEEQEGEETADNKLAWNLTAKQYRERAESIYTHFAGPLKKRFRWIKSDYFTKALRKELLADAVALQKVLALAIDWDPAQDRKLNALEKLCQSTHPKKKILVFTQFADTACYLADELKRRKVKQLAGVTGSDDDPTNYARRFSPVSNKQENVAGTEHELRVLVSTDVLSEGQNLQDSHIIVNYDLPWAIIRLIQRAGRVDRIGQQAKNIFCYSFLPEDGIEQIIQLRTRLTQRLEENAEVVGTDEVFMEEDITAGLIRNLYNERSDLYNQEPDGEVDLASYAWQIWKNASDADPKLHKIIPDLAPVSHTTRAKHSPDGMLPGVLLYARTANDNDMLVWVDRKGEVITQSQFTILRAAACTVETPLKEKYAKHHELVAKALVFAHDSENSVGGQLGPKTSARYRTYHILMRHHDAVKMLPLFNSETLKKAIEELYRFPLRESARDGLNRLLKTSPADAQVAQFVMALYEEGLLGIVTDEGIGFSRREPQILCSMGLV</sequence>
<proteinExistence type="predicted"/>
<dbReference type="GO" id="GO:0016787">
    <property type="term" value="F:hydrolase activity"/>
    <property type="evidence" value="ECO:0007669"/>
    <property type="project" value="UniProtKB-KW"/>
</dbReference>
<dbReference type="SUPFAM" id="SSF52540">
    <property type="entry name" value="P-loop containing nucleoside triphosphate hydrolases"/>
    <property type="match status" value="2"/>
</dbReference>
<dbReference type="InterPro" id="IPR000330">
    <property type="entry name" value="SNF2_N"/>
</dbReference>
<accession>A0A212UHB6</accession>
<dbReference type="PROSITE" id="PS51192">
    <property type="entry name" value="HELICASE_ATP_BIND_1"/>
    <property type="match status" value="1"/>
</dbReference>
<dbReference type="EMBL" id="FYEW01000004">
    <property type="protein sequence ID" value="SNC77642.1"/>
    <property type="molecule type" value="Genomic_DNA"/>
</dbReference>
<evidence type="ECO:0000259" key="3">
    <source>
        <dbReference type="PROSITE" id="PS51194"/>
    </source>
</evidence>
<dbReference type="Gene3D" id="3.30.870.10">
    <property type="entry name" value="Endonuclease Chain A"/>
    <property type="match status" value="1"/>
</dbReference>
<keyword evidence="1" id="KW-0378">Hydrolase</keyword>
<feature type="domain" description="Helicase C-terminal" evidence="3">
    <location>
        <begin position="713"/>
        <end position="883"/>
    </location>
</feature>
<dbReference type="Gene3D" id="3.40.50.300">
    <property type="entry name" value="P-loop containing nucleotide triphosphate hydrolases"/>
    <property type="match status" value="2"/>
</dbReference>
<keyword evidence="4" id="KW-0067">ATP-binding</keyword>
<feature type="domain" description="Helicase ATP-binding" evidence="2">
    <location>
        <begin position="264"/>
        <end position="401"/>
    </location>
</feature>
<evidence type="ECO:0000313" key="5">
    <source>
        <dbReference type="Proteomes" id="UP000198131"/>
    </source>
</evidence>
<dbReference type="PANTHER" id="PTHR45766:SF6">
    <property type="entry name" value="SWI_SNF-RELATED MATRIX-ASSOCIATED ACTIN-DEPENDENT REGULATOR OF CHROMATIN SUBFAMILY A-LIKE PROTEIN 1"/>
    <property type="match status" value="1"/>
</dbReference>